<dbReference type="InterPro" id="IPR042274">
    <property type="entry name" value="YycH/YycI_2"/>
</dbReference>
<name>A0A2T6C289_9BACL</name>
<dbReference type="Gene3D" id="3.30.310.160">
    <property type="entry name" value="YycH protein, domain 2"/>
    <property type="match status" value="1"/>
</dbReference>
<reference evidence="2 3" key="1">
    <citation type="submission" date="2018-04" db="EMBL/GenBank/DDBJ databases">
        <title>Genomic Encyclopedia of Archaeal and Bacterial Type Strains, Phase II (KMG-II): from individual species to whole genera.</title>
        <authorList>
            <person name="Goeker M."/>
        </authorList>
    </citation>
    <scope>NUCLEOTIDE SEQUENCE [LARGE SCALE GENOMIC DNA]</scope>
    <source>
        <strain evidence="2 3">DSM 45787</strain>
    </source>
</reference>
<dbReference type="InterPro" id="IPR009996">
    <property type="entry name" value="YycH"/>
</dbReference>
<organism evidence="2 3">
    <name type="scientific">Melghirimyces profundicolus</name>
    <dbReference type="NCBI Taxonomy" id="1242148"/>
    <lineage>
        <taxon>Bacteria</taxon>
        <taxon>Bacillati</taxon>
        <taxon>Bacillota</taxon>
        <taxon>Bacilli</taxon>
        <taxon>Bacillales</taxon>
        <taxon>Thermoactinomycetaceae</taxon>
        <taxon>Melghirimyces</taxon>
    </lineage>
</organism>
<feature type="domain" description="Regulatory protein YycH" evidence="1">
    <location>
        <begin position="3"/>
        <end position="444"/>
    </location>
</feature>
<sequence length="470" mass="53498">MKEHLKSLTIVFLVAASVVQTGMLWYSSPSYQDSGATDFENIPPIGHDDFQKEDIHQLAAPPEILFHEEGNHRRILPGKEHRVLVDQLHHARLDKPREIEPSPAQWKALMEEENGLELRFHRNLPADVAQTFFRSGEENGFETEDFNRIWIFGEGENNRVTVWMISDQTQTVVQATALIQNYDKVMDLAGRAGGEPLLPYVKGDKPGLKEEDLEGDRVPHVFYLPETNPAVPRLTYELEEIKMDSMKMILFRNPNSVEEIRLSGDNYVYTDTLENGRTLQYNEKHKKMMYYNSASPPEKESTPEEELNTIISFMNRHNGWTGNYLLDGVETDRGNGGSDYDFRLHVKGLPVYGPEQYPGLDTISLTAHQGVTKYGRSLVYFSFRSDTKEADRLPSGKQVLDAVNELGADLTKIRQIYPGYQARTEKTAKKKSLVLKPVWVVVFQDGKQGYLATSESGRDARWTGAEPNPF</sequence>
<dbReference type="Pfam" id="PF07435">
    <property type="entry name" value="YycH"/>
    <property type="match status" value="1"/>
</dbReference>
<comment type="caution">
    <text evidence="2">The sequence shown here is derived from an EMBL/GenBank/DDBJ whole genome shotgun (WGS) entry which is preliminary data.</text>
</comment>
<gene>
    <name evidence="2" type="ORF">C8P63_10536</name>
</gene>
<evidence type="ECO:0000313" key="3">
    <source>
        <dbReference type="Proteomes" id="UP000244240"/>
    </source>
</evidence>
<keyword evidence="3" id="KW-1185">Reference proteome</keyword>
<protein>
    <submittedName>
        <fullName evidence="2">Regulatory protein YycH of two-component signal transduction system YycFG</fullName>
    </submittedName>
</protein>
<dbReference type="OrthoDB" id="2382185at2"/>
<evidence type="ECO:0000259" key="1">
    <source>
        <dbReference type="Pfam" id="PF07435"/>
    </source>
</evidence>
<dbReference type="EMBL" id="QBKR01000005">
    <property type="protein sequence ID" value="PTX62441.1"/>
    <property type="molecule type" value="Genomic_DNA"/>
</dbReference>
<dbReference type="AlphaFoldDB" id="A0A2T6C289"/>
<evidence type="ECO:0000313" key="2">
    <source>
        <dbReference type="EMBL" id="PTX62441.1"/>
    </source>
</evidence>
<dbReference type="CDD" id="cd15787">
    <property type="entry name" value="YycH_N"/>
    <property type="match status" value="1"/>
</dbReference>
<dbReference type="RefSeq" id="WP_108022245.1">
    <property type="nucleotide sequence ID" value="NZ_QBKR01000005.1"/>
</dbReference>
<dbReference type="Proteomes" id="UP000244240">
    <property type="component" value="Unassembled WGS sequence"/>
</dbReference>
<accession>A0A2T6C289</accession>
<proteinExistence type="predicted"/>